<dbReference type="GO" id="GO:0000307">
    <property type="term" value="C:cyclin-dependent protein kinase holoenzyme complex"/>
    <property type="evidence" value="ECO:0007669"/>
    <property type="project" value="TreeGrafter"/>
</dbReference>
<dbReference type="OrthoDB" id="244495at2759"/>
<accession>A0A9P6YD49</accession>
<dbReference type="SUPFAM" id="SSF47954">
    <property type="entry name" value="Cyclin-like"/>
    <property type="match status" value="1"/>
</dbReference>
<evidence type="ECO:0008006" key="3">
    <source>
        <dbReference type="Google" id="ProtNLM"/>
    </source>
</evidence>
<dbReference type="Proteomes" id="UP000717996">
    <property type="component" value="Unassembled WGS sequence"/>
</dbReference>
<dbReference type="AlphaFoldDB" id="A0A9P6YD49"/>
<dbReference type="InterPro" id="IPR036915">
    <property type="entry name" value="Cyclin-like_sf"/>
</dbReference>
<dbReference type="PANTHER" id="PTHR15615">
    <property type="match status" value="1"/>
</dbReference>
<protein>
    <recommendedName>
        <fullName evidence="3">Cyclin N-terminal domain-containing protein</fullName>
    </recommendedName>
</protein>
<dbReference type="CDD" id="cd20557">
    <property type="entry name" value="CYCLIN_ScPCL1-like"/>
    <property type="match status" value="1"/>
</dbReference>
<comment type="caution">
    <text evidence="1">The sequence shown here is derived from an EMBL/GenBank/DDBJ whole genome shotgun (WGS) entry which is preliminary data.</text>
</comment>
<dbReference type="PANTHER" id="PTHR15615:SF27">
    <property type="entry name" value="PHO85 CYCLIN CLG1"/>
    <property type="match status" value="1"/>
</dbReference>
<gene>
    <name evidence="1" type="ORF">G6F51_005475</name>
</gene>
<reference evidence="1" key="1">
    <citation type="journal article" date="2020" name="Microb. Genom.">
        <title>Genetic diversity of clinical and environmental Mucorales isolates obtained from an investigation of mucormycosis cases among solid organ transplant recipients.</title>
        <authorList>
            <person name="Nguyen M.H."/>
            <person name="Kaul D."/>
            <person name="Muto C."/>
            <person name="Cheng S.J."/>
            <person name="Richter R.A."/>
            <person name="Bruno V.M."/>
            <person name="Liu G."/>
            <person name="Beyhan S."/>
            <person name="Sundermann A.J."/>
            <person name="Mounaud S."/>
            <person name="Pasculle A.W."/>
            <person name="Nierman W.C."/>
            <person name="Driscoll E."/>
            <person name="Cumbie R."/>
            <person name="Clancy C.J."/>
            <person name="Dupont C.L."/>
        </authorList>
    </citation>
    <scope>NUCLEOTIDE SEQUENCE</scope>
    <source>
        <strain evidence="1">GL16</strain>
    </source>
</reference>
<dbReference type="InterPro" id="IPR013922">
    <property type="entry name" value="Cyclin_PHO80-like"/>
</dbReference>
<name>A0A9P6YD49_RHIOR</name>
<dbReference type="EMBL" id="JAANIT010000672">
    <property type="protein sequence ID" value="KAG1545427.1"/>
    <property type="molecule type" value="Genomic_DNA"/>
</dbReference>
<dbReference type="GO" id="GO:0016538">
    <property type="term" value="F:cyclin-dependent protein serine/threonine kinase regulator activity"/>
    <property type="evidence" value="ECO:0007669"/>
    <property type="project" value="TreeGrafter"/>
</dbReference>
<proteinExistence type="predicted"/>
<dbReference type="OMA" id="RSAYPHI"/>
<evidence type="ECO:0000313" key="1">
    <source>
        <dbReference type="EMBL" id="KAG1545427.1"/>
    </source>
</evidence>
<dbReference type="Gene3D" id="1.10.472.10">
    <property type="entry name" value="Cyclin-like"/>
    <property type="match status" value="1"/>
</dbReference>
<sequence>MSFPILSITDTTQLSELCATVFPSIWTTKRKQTTFKLFIQKVLKSTQLSCTCILVGLYYIQQLRFAYPSIHPPNGSEVRLLTTAFVLANKYLEDSPFTNKTWSNVSGISIKELNIMEIEFLSALSHNISISQKQFNQWTKQCQHLWSPSLPCTMKRSNEEEYGSPCKKRSIETICKPILSWSSSVSALTSSRIMNYTTTNNNYYYPF</sequence>
<dbReference type="Pfam" id="PF08613">
    <property type="entry name" value="Cyclin"/>
    <property type="match status" value="1"/>
</dbReference>
<organism evidence="1 2">
    <name type="scientific">Rhizopus oryzae</name>
    <name type="common">Mucormycosis agent</name>
    <name type="synonym">Rhizopus arrhizus var. delemar</name>
    <dbReference type="NCBI Taxonomy" id="64495"/>
    <lineage>
        <taxon>Eukaryota</taxon>
        <taxon>Fungi</taxon>
        <taxon>Fungi incertae sedis</taxon>
        <taxon>Mucoromycota</taxon>
        <taxon>Mucoromycotina</taxon>
        <taxon>Mucoromycetes</taxon>
        <taxon>Mucorales</taxon>
        <taxon>Mucorineae</taxon>
        <taxon>Rhizopodaceae</taxon>
        <taxon>Rhizopus</taxon>
    </lineage>
</organism>
<evidence type="ECO:0000313" key="2">
    <source>
        <dbReference type="Proteomes" id="UP000717996"/>
    </source>
</evidence>
<dbReference type="GO" id="GO:0005634">
    <property type="term" value="C:nucleus"/>
    <property type="evidence" value="ECO:0007669"/>
    <property type="project" value="TreeGrafter"/>
</dbReference>
<dbReference type="GO" id="GO:0019901">
    <property type="term" value="F:protein kinase binding"/>
    <property type="evidence" value="ECO:0007669"/>
    <property type="project" value="InterPro"/>
</dbReference>